<dbReference type="RefSeq" id="WP_156565013.1">
    <property type="nucleotide sequence ID" value="NZ_CACRTZ010000004.1"/>
</dbReference>
<dbReference type="PANTHER" id="PTHR35564">
    <property type="match status" value="1"/>
</dbReference>
<name>A0A6N3AMH1_9ENTR</name>
<reference evidence="1" key="1">
    <citation type="submission" date="2019-11" db="EMBL/GenBank/DDBJ databases">
        <authorList>
            <person name="Feng L."/>
        </authorList>
    </citation>
    <scope>NUCLEOTIDE SEQUENCE</scope>
    <source>
        <strain evidence="1">EMassiliensisLFYP7</strain>
    </source>
</reference>
<accession>A0A6N3AMH1</accession>
<dbReference type="NCBIfam" id="TIGR03347">
    <property type="entry name" value="VI_chp_1"/>
    <property type="match status" value="1"/>
</dbReference>
<dbReference type="InterPro" id="IPR010732">
    <property type="entry name" value="T6SS_TssG-like"/>
</dbReference>
<organism evidence="1">
    <name type="scientific">Phytobacter massiliensis</name>
    <dbReference type="NCBI Taxonomy" id="1485952"/>
    <lineage>
        <taxon>Bacteria</taxon>
        <taxon>Pseudomonadati</taxon>
        <taxon>Pseudomonadota</taxon>
        <taxon>Gammaproteobacteria</taxon>
        <taxon>Enterobacterales</taxon>
        <taxon>Enterobacteriaceae</taxon>
        <taxon>Phytobacter</taxon>
    </lineage>
</organism>
<dbReference type="EMBL" id="CACRTZ010000004">
    <property type="protein sequence ID" value="VYT91428.1"/>
    <property type="molecule type" value="Genomic_DNA"/>
</dbReference>
<sequence length="329" mass="36968">MACDHWSALAEIDTCQYEFYQLAELLYRHYGEGRTPDADSLPQDELLRFIASGSLSFPTSDLKQVRKDDNGQLWLETTFLGLQGSQSPLPGFYLESTAWEYTQDMPGVNHFLDLFNHRAMTLLHRIWRKYRHHITFDGEGNDAFSARLFSLAGLGSPAIRGTLQIPPTKLLAYAGPLSGASRSPEVVCGLIAHCFDINDVTILPWQIRSVPVPEEQITLLGGRNSILDGNTFIVGDRLNDCSGKFTLCLNNLSLESYLTFLPMGESFQPLKNFTSFIIRDQFAFDIRLTLAPGQIEPMNFESEVTHFLGWTTFIGELPSEPGVTLCMRE</sequence>
<protein>
    <recommendedName>
        <fullName evidence="2">Type VI secretion system baseplate subunit TssG</fullName>
    </recommendedName>
</protein>
<evidence type="ECO:0008006" key="2">
    <source>
        <dbReference type="Google" id="ProtNLM"/>
    </source>
</evidence>
<dbReference type="Pfam" id="PF06996">
    <property type="entry name" value="T6SS_TssG"/>
    <property type="match status" value="1"/>
</dbReference>
<dbReference type="AlphaFoldDB" id="A0A6N3AMH1"/>
<evidence type="ECO:0000313" key="1">
    <source>
        <dbReference type="EMBL" id="VYT91428.1"/>
    </source>
</evidence>
<gene>
    <name evidence="1" type="ORF">EMLFYP7_00935</name>
</gene>
<proteinExistence type="predicted"/>
<dbReference type="PANTHER" id="PTHR35564:SF3">
    <property type="entry name" value="TYPE VI SECRETION SYSTEM BASEPLATE SUBUNIT TSSG"/>
    <property type="match status" value="1"/>
</dbReference>